<evidence type="ECO:0000313" key="3">
    <source>
        <dbReference type="Proteomes" id="UP000613177"/>
    </source>
</evidence>
<dbReference type="Proteomes" id="UP000613177">
    <property type="component" value="Unassembled WGS sequence"/>
</dbReference>
<gene>
    <name evidence="2" type="ORF">INT48_003256</name>
</gene>
<keyword evidence="3" id="KW-1185">Reference proteome</keyword>
<dbReference type="EMBL" id="JAEPRE010000017">
    <property type="protein sequence ID" value="KAG2236465.1"/>
    <property type="molecule type" value="Genomic_DNA"/>
</dbReference>
<feature type="compositionally biased region" description="Polar residues" evidence="1">
    <location>
        <begin position="84"/>
        <end position="94"/>
    </location>
</feature>
<proteinExistence type="predicted"/>
<accession>A0A8H7VX41</accession>
<evidence type="ECO:0000313" key="2">
    <source>
        <dbReference type="EMBL" id="KAG2236465.1"/>
    </source>
</evidence>
<comment type="caution">
    <text evidence="2">The sequence shown here is derived from an EMBL/GenBank/DDBJ whole genome shotgun (WGS) entry which is preliminary data.</text>
</comment>
<organism evidence="2 3">
    <name type="scientific">Thamnidium elegans</name>
    <dbReference type="NCBI Taxonomy" id="101142"/>
    <lineage>
        <taxon>Eukaryota</taxon>
        <taxon>Fungi</taxon>
        <taxon>Fungi incertae sedis</taxon>
        <taxon>Mucoromycota</taxon>
        <taxon>Mucoromycotina</taxon>
        <taxon>Mucoromycetes</taxon>
        <taxon>Mucorales</taxon>
        <taxon>Mucorineae</taxon>
        <taxon>Mucoraceae</taxon>
        <taxon>Thamnidium</taxon>
    </lineage>
</organism>
<evidence type="ECO:0000256" key="1">
    <source>
        <dbReference type="SAM" id="MobiDB-lite"/>
    </source>
</evidence>
<protein>
    <submittedName>
        <fullName evidence="2">Uncharacterized protein</fullName>
    </submittedName>
</protein>
<dbReference type="AlphaFoldDB" id="A0A8H7VX41"/>
<name>A0A8H7VX41_9FUNG</name>
<sequence>MNYFPSPPNSPHLGTFSHQQQDHVMCGDCNKTLGLDWFCSDCHKKCNSCNRFLGQDEYCTRCWSFDSKNQQFSHCLNTSDFSGLPTPSNSTGSTEPKLLTRPYTYNI</sequence>
<reference evidence="2" key="1">
    <citation type="submission" date="2021-01" db="EMBL/GenBank/DDBJ databases">
        <title>Metabolic potential, ecology and presence of endohyphal bacteria is reflected in genomic diversity of Mucoromycotina.</title>
        <authorList>
            <person name="Muszewska A."/>
            <person name="Okrasinska A."/>
            <person name="Steczkiewicz K."/>
            <person name="Drgas O."/>
            <person name="Orlowska M."/>
            <person name="Perlinska-Lenart U."/>
            <person name="Aleksandrzak-Piekarczyk T."/>
            <person name="Szatraj K."/>
            <person name="Zielenkiewicz U."/>
            <person name="Pilsyk S."/>
            <person name="Malc E."/>
            <person name="Mieczkowski P."/>
            <person name="Kruszewska J.S."/>
            <person name="Biernat P."/>
            <person name="Pawlowska J."/>
        </authorList>
    </citation>
    <scope>NUCLEOTIDE SEQUENCE</scope>
    <source>
        <strain evidence="2">WA0000018081</strain>
    </source>
</reference>
<feature type="region of interest" description="Disordered" evidence="1">
    <location>
        <begin position="84"/>
        <end position="107"/>
    </location>
</feature>